<reference evidence="1 2" key="1">
    <citation type="journal article" date="2012" name="J. Bacteriol.">
        <title>Comparative Genomic Analyses of 17 Clinical Isolates of Gardnerella vaginalis Provide Evidence of Multiple Genetically Isolated Clades Consistent with Subspeciation into Genovars.</title>
        <authorList>
            <person name="Ahmed A."/>
            <person name="Earl J."/>
            <person name="Retchless A."/>
            <person name="Hillier S."/>
            <person name="Rabe L."/>
            <person name="Cherpes T."/>
            <person name="Powell E."/>
            <person name="Janto B."/>
            <person name="Eutsey R."/>
            <person name="Hiller N.L."/>
            <person name="Boissy R."/>
            <person name="Dahlgreen M."/>
            <person name="Hall B."/>
            <person name="Costerton J."/>
            <person name="Post J.C."/>
            <person name="Hu F."/>
            <person name="Ehrlich G."/>
        </authorList>
    </citation>
    <scope>NUCLEOTIDE SEQUENCE [LARGE SCALE GENOMIC DNA]</scope>
    <source>
        <strain evidence="1 2">00703Dmash</strain>
    </source>
</reference>
<proteinExistence type="predicted"/>
<dbReference type="Proteomes" id="UP000033074">
    <property type="component" value="Unassembled WGS sequence"/>
</dbReference>
<dbReference type="EMBL" id="ADEV01000008">
    <property type="protein sequence ID" value="EIK85580.1"/>
    <property type="molecule type" value="Genomic_DNA"/>
</dbReference>
<evidence type="ECO:0000313" key="1">
    <source>
        <dbReference type="EMBL" id="EIK85580.1"/>
    </source>
</evidence>
<protein>
    <submittedName>
        <fullName evidence="1">Uncharacterized protein</fullName>
    </submittedName>
</protein>
<organism evidence="1 2">
    <name type="scientific">Gardnerella greenwoodii 00703Dmash</name>
    <dbReference type="NCBI Taxonomy" id="698960"/>
    <lineage>
        <taxon>Bacteria</taxon>
        <taxon>Bacillati</taxon>
        <taxon>Actinomycetota</taxon>
        <taxon>Actinomycetes</taxon>
        <taxon>Bifidobacteriales</taxon>
        <taxon>Bifidobacteriaceae</taxon>
        <taxon>Gardnerella</taxon>
        <taxon>Gardnerella greenwoodii</taxon>
    </lineage>
</organism>
<accession>I4M8P0</accession>
<name>I4M8P0_9BIFI</name>
<dbReference type="AlphaFoldDB" id="I4M8P0"/>
<sequence length="58" mass="6717">MCLLELLFVIGPFGWQTSLPRESAKMRKTLTQSDSNRKPMANFHSDDWRTFIPTIGFV</sequence>
<evidence type="ECO:0000313" key="2">
    <source>
        <dbReference type="Proteomes" id="UP000033074"/>
    </source>
</evidence>
<gene>
    <name evidence="1" type="ORF">CGSMWGv00703Dmash_03674</name>
</gene>
<comment type="caution">
    <text evidence="1">The sequence shown here is derived from an EMBL/GenBank/DDBJ whole genome shotgun (WGS) entry which is preliminary data.</text>
</comment>